<dbReference type="AlphaFoldDB" id="A0A428YZQ0"/>
<evidence type="ECO:0000313" key="1">
    <source>
        <dbReference type="EMBL" id="RSM77260.1"/>
    </source>
</evidence>
<gene>
    <name evidence="1" type="ORF">DMH04_34940</name>
</gene>
<feature type="non-terminal residue" evidence="1">
    <location>
        <position position="1"/>
    </location>
</feature>
<dbReference type="Proteomes" id="UP000287547">
    <property type="component" value="Unassembled WGS sequence"/>
</dbReference>
<sequence length="43" mass="5203">EWEDYYNFHRPHGGLAGQTPYERLLQKTQPDTQPVNHQRQQHT</sequence>
<organism evidence="1 2">
    <name type="scientific">Kibdelosporangium aridum</name>
    <dbReference type="NCBI Taxonomy" id="2030"/>
    <lineage>
        <taxon>Bacteria</taxon>
        <taxon>Bacillati</taxon>
        <taxon>Actinomycetota</taxon>
        <taxon>Actinomycetes</taxon>
        <taxon>Pseudonocardiales</taxon>
        <taxon>Pseudonocardiaceae</taxon>
        <taxon>Kibdelosporangium</taxon>
    </lineage>
</organism>
<proteinExistence type="predicted"/>
<accession>A0A428YZQ0</accession>
<protein>
    <submittedName>
        <fullName evidence="1">IS481 family transposase</fullName>
    </submittedName>
</protein>
<comment type="caution">
    <text evidence="1">The sequence shown here is derived from an EMBL/GenBank/DDBJ whole genome shotgun (WGS) entry which is preliminary data.</text>
</comment>
<dbReference type="EMBL" id="QHKI01000041">
    <property type="protein sequence ID" value="RSM77260.1"/>
    <property type="molecule type" value="Genomic_DNA"/>
</dbReference>
<dbReference type="OrthoDB" id="568335at2"/>
<reference evidence="1 2" key="1">
    <citation type="submission" date="2018-05" db="EMBL/GenBank/DDBJ databases">
        <title>Evolution of GPA BGCs.</title>
        <authorList>
            <person name="Waglechner N."/>
            <person name="Wright G.D."/>
        </authorList>
    </citation>
    <scope>NUCLEOTIDE SEQUENCE [LARGE SCALE GENOMIC DNA]</scope>
    <source>
        <strain evidence="1 2">A82846</strain>
    </source>
</reference>
<evidence type="ECO:0000313" key="2">
    <source>
        <dbReference type="Proteomes" id="UP000287547"/>
    </source>
</evidence>
<name>A0A428YZQ0_KIBAR</name>